<dbReference type="Proteomes" id="UP000008810">
    <property type="component" value="Chromosome 2"/>
</dbReference>
<dbReference type="Gramene" id="KQK05817">
    <property type="protein sequence ID" value="KQK05817"/>
    <property type="gene ID" value="BRADI_2g22695v3"/>
</dbReference>
<organism evidence="2">
    <name type="scientific">Brachypodium distachyon</name>
    <name type="common">Purple false brome</name>
    <name type="synonym">Trachynia distachya</name>
    <dbReference type="NCBI Taxonomy" id="15368"/>
    <lineage>
        <taxon>Eukaryota</taxon>
        <taxon>Viridiplantae</taxon>
        <taxon>Streptophyta</taxon>
        <taxon>Embryophyta</taxon>
        <taxon>Tracheophyta</taxon>
        <taxon>Spermatophyta</taxon>
        <taxon>Magnoliopsida</taxon>
        <taxon>Liliopsida</taxon>
        <taxon>Poales</taxon>
        <taxon>Poaceae</taxon>
        <taxon>BOP clade</taxon>
        <taxon>Pooideae</taxon>
        <taxon>Stipodae</taxon>
        <taxon>Brachypodieae</taxon>
        <taxon>Brachypodium</taxon>
    </lineage>
</organism>
<reference evidence="3" key="3">
    <citation type="submission" date="2018-08" db="UniProtKB">
        <authorList>
            <consortium name="EnsemblPlants"/>
        </authorList>
    </citation>
    <scope>IDENTIFICATION</scope>
    <source>
        <strain evidence="3">cv. Bd21</strain>
    </source>
</reference>
<dbReference type="PANTHER" id="PTHR33086">
    <property type="entry name" value="OS05G0468200 PROTEIN-RELATED"/>
    <property type="match status" value="1"/>
</dbReference>
<accession>A0A0Q3K501</accession>
<reference evidence="2" key="2">
    <citation type="submission" date="2017-06" db="EMBL/GenBank/DDBJ databases">
        <title>WGS assembly of Brachypodium distachyon.</title>
        <authorList>
            <consortium name="The International Brachypodium Initiative"/>
            <person name="Lucas S."/>
            <person name="Harmon-Smith M."/>
            <person name="Lail K."/>
            <person name="Tice H."/>
            <person name="Grimwood J."/>
            <person name="Bruce D."/>
            <person name="Barry K."/>
            <person name="Shu S."/>
            <person name="Lindquist E."/>
            <person name="Wang M."/>
            <person name="Pitluck S."/>
            <person name="Vogel J.P."/>
            <person name="Garvin D.F."/>
            <person name="Mockler T.C."/>
            <person name="Schmutz J."/>
            <person name="Rokhsar D."/>
            <person name="Bevan M.W."/>
        </authorList>
    </citation>
    <scope>NUCLEOTIDE SEQUENCE</scope>
    <source>
        <strain evidence="2">Bd21</strain>
    </source>
</reference>
<dbReference type="PANTHER" id="PTHR33086:SF5">
    <property type="entry name" value="OS05G0468400 PROTEIN"/>
    <property type="match status" value="1"/>
</dbReference>
<dbReference type="STRING" id="15368.A0A0Q3K501"/>
<evidence type="ECO:0000313" key="3">
    <source>
        <dbReference type="EnsemblPlants" id="KQK05817"/>
    </source>
</evidence>
<feature type="domain" description="DUF1618" evidence="1">
    <location>
        <begin position="269"/>
        <end position="372"/>
    </location>
</feature>
<dbReference type="OrthoDB" id="645570at2759"/>
<dbReference type="AlphaFoldDB" id="A0A0Q3K501"/>
<reference evidence="2 3" key="1">
    <citation type="journal article" date="2010" name="Nature">
        <title>Genome sequencing and analysis of the model grass Brachypodium distachyon.</title>
        <authorList>
            <consortium name="International Brachypodium Initiative"/>
        </authorList>
    </citation>
    <scope>NUCLEOTIDE SEQUENCE [LARGE SCALE GENOMIC DNA]</scope>
    <source>
        <strain evidence="2 3">Bd21</strain>
    </source>
</reference>
<gene>
    <name evidence="2" type="ORF">BRADI_2g22695v3</name>
</gene>
<protein>
    <recommendedName>
        <fullName evidence="1">DUF1618 domain-containing protein</fullName>
    </recommendedName>
</protein>
<sequence>MLLPLRGLSGRLRRSLSTGASRLPWALIYRISTADESARAVSLSLAAPPLASRVSIPKKAFGLDPIPATSSTGRDFSNAFGTGIPPPLLAHATAPGQASGPYSSADSKFVNVFGSGVLAASSDGFLLLSTFKNRARAWSMFVHQVPNAAPFEVLDHVYARSSCDPMSVSRFVCNPITGQLFRLPDIDGAENTYTAATGLLTEADGGHGPPRKYAAAQLSVVDGGHQFLLRRFSSDTGEWEELVLPSPLPPERRMYMNHEVLDFGGRLWWVDVSWGAVCVDPFSDRPELCPVEFPGGIKLPDQQGETEMGQLVKHRRMGVSDGRLRFVEVSKEQPFRIKSFTLDDESGCWKLEHQLSFSTLISDEGRRLKEAPLIGALDPLSTDLLYLTAPDVGKGFCFSIDMRWKRPITSSALGGGVHPSKCESSFLLPCVLPSFLGSSTIPGTNDVTKNKTLADVLVRSDRRKTT</sequence>
<proteinExistence type="predicted"/>
<evidence type="ECO:0000259" key="1">
    <source>
        <dbReference type="Pfam" id="PF07762"/>
    </source>
</evidence>
<dbReference type="InterPro" id="IPR011676">
    <property type="entry name" value="DUF1618"/>
</dbReference>
<keyword evidence="4" id="KW-1185">Reference proteome</keyword>
<evidence type="ECO:0000313" key="2">
    <source>
        <dbReference type="EMBL" id="KQK05817.1"/>
    </source>
</evidence>
<dbReference type="InParanoid" id="A0A0Q3K501"/>
<dbReference type="Pfam" id="PF07762">
    <property type="entry name" value="DUF1618"/>
    <property type="match status" value="1"/>
</dbReference>
<dbReference type="FunCoup" id="A0A0Q3K501">
    <property type="interactions" value="1"/>
</dbReference>
<dbReference type="EnsemblPlants" id="KQK05817">
    <property type="protein sequence ID" value="KQK05817"/>
    <property type="gene ID" value="BRADI_2g22695v3"/>
</dbReference>
<name>A0A0Q3K501_BRADI</name>
<evidence type="ECO:0000313" key="4">
    <source>
        <dbReference type="Proteomes" id="UP000008810"/>
    </source>
</evidence>
<dbReference type="EMBL" id="CM000881">
    <property type="protein sequence ID" value="KQK05817.1"/>
    <property type="molecule type" value="Genomic_DNA"/>
</dbReference>